<dbReference type="InterPro" id="IPR002893">
    <property type="entry name" value="Znf_MYND"/>
</dbReference>
<dbReference type="PROSITE" id="PS01360">
    <property type="entry name" value="ZF_MYND_1"/>
    <property type="match status" value="1"/>
</dbReference>
<dbReference type="Proteomes" id="UP001222932">
    <property type="component" value="Unassembled WGS sequence"/>
</dbReference>
<evidence type="ECO:0000256" key="1">
    <source>
        <dbReference type="ARBA" id="ARBA00022723"/>
    </source>
</evidence>
<keyword evidence="2" id="KW-0863">Zinc-finger</keyword>
<dbReference type="InterPro" id="IPR050869">
    <property type="entry name" value="H3K4_H4K5_MeTrfase"/>
</dbReference>
<feature type="region of interest" description="Disordered" evidence="4">
    <location>
        <begin position="1"/>
        <end position="49"/>
    </location>
</feature>
<dbReference type="PANTHER" id="PTHR12197">
    <property type="entry name" value="HISTONE-LYSINE N-METHYLTRANSFERASE SMYD"/>
    <property type="match status" value="1"/>
</dbReference>
<proteinExistence type="predicted"/>
<dbReference type="InterPro" id="IPR046341">
    <property type="entry name" value="SET_dom_sf"/>
</dbReference>
<dbReference type="SUPFAM" id="SSF144232">
    <property type="entry name" value="HIT/MYND zinc finger-like"/>
    <property type="match status" value="1"/>
</dbReference>
<dbReference type="PANTHER" id="PTHR12197:SF273">
    <property type="entry name" value="MYND-TYPE ZINC FINGER PROTEIN SAMB"/>
    <property type="match status" value="1"/>
</dbReference>
<name>A0AAD3YCP8_9TREE</name>
<evidence type="ECO:0000256" key="4">
    <source>
        <dbReference type="SAM" id="MobiDB-lite"/>
    </source>
</evidence>
<keyword evidence="7" id="KW-1185">Reference proteome</keyword>
<dbReference type="Pfam" id="PF00856">
    <property type="entry name" value="SET"/>
    <property type="match status" value="1"/>
</dbReference>
<dbReference type="AlphaFoldDB" id="A0AAD3YCP8"/>
<dbReference type="InterPro" id="IPR001214">
    <property type="entry name" value="SET_dom"/>
</dbReference>
<organism evidence="6 7">
    <name type="scientific">Cutaneotrichosporon spelunceum</name>
    <dbReference type="NCBI Taxonomy" id="1672016"/>
    <lineage>
        <taxon>Eukaryota</taxon>
        <taxon>Fungi</taxon>
        <taxon>Dikarya</taxon>
        <taxon>Basidiomycota</taxon>
        <taxon>Agaricomycotina</taxon>
        <taxon>Tremellomycetes</taxon>
        <taxon>Trichosporonales</taxon>
        <taxon>Trichosporonaceae</taxon>
        <taxon>Cutaneotrichosporon</taxon>
    </lineage>
</organism>
<evidence type="ECO:0000259" key="5">
    <source>
        <dbReference type="PROSITE" id="PS50280"/>
    </source>
</evidence>
<dbReference type="PROSITE" id="PS50280">
    <property type="entry name" value="SET"/>
    <property type="match status" value="1"/>
</dbReference>
<protein>
    <recommendedName>
        <fullName evidence="5">SET domain-containing protein</fullName>
    </recommendedName>
</protein>
<reference evidence="6" key="2">
    <citation type="submission" date="2023-06" db="EMBL/GenBank/DDBJ databases">
        <authorList>
            <person name="Kobayashi Y."/>
            <person name="Kayamori A."/>
            <person name="Aoki K."/>
            <person name="Shiwa Y."/>
            <person name="Fujita N."/>
            <person name="Sugita T."/>
            <person name="Iwasaki W."/>
            <person name="Tanaka N."/>
            <person name="Takashima M."/>
        </authorList>
    </citation>
    <scope>NUCLEOTIDE SEQUENCE</scope>
    <source>
        <strain evidence="6">HIS016</strain>
    </source>
</reference>
<dbReference type="SUPFAM" id="SSF82199">
    <property type="entry name" value="SET domain"/>
    <property type="match status" value="1"/>
</dbReference>
<feature type="domain" description="SET" evidence="5">
    <location>
        <begin position="243"/>
        <end position="508"/>
    </location>
</feature>
<dbReference type="GO" id="GO:0008270">
    <property type="term" value="F:zinc ion binding"/>
    <property type="evidence" value="ECO:0007669"/>
    <property type="project" value="UniProtKB-KW"/>
</dbReference>
<evidence type="ECO:0000313" key="6">
    <source>
        <dbReference type="EMBL" id="GMK58296.1"/>
    </source>
</evidence>
<reference evidence="6" key="1">
    <citation type="journal article" date="2023" name="BMC Genomics">
        <title>Chromosome-level genome assemblies of Cutaneotrichosporon spp. (Trichosporonales, Basidiomycota) reveal imbalanced evolution between nucleotide sequences and chromosome synteny.</title>
        <authorList>
            <person name="Kobayashi Y."/>
            <person name="Kayamori A."/>
            <person name="Aoki K."/>
            <person name="Shiwa Y."/>
            <person name="Matsutani M."/>
            <person name="Fujita N."/>
            <person name="Sugita T."/>
            <person name="Iwasaki W."/>
            <person name="Tanaka N."/>
            <person name="Takashima M."/>
        </authorList>
    </citation>
    <scope>NUCLEOTIDE SEQUENCE</scope>
    <source>
        <strain evidence="6">HIS016</strain>
    </source>
</reference>
<comment type="caution">
    <text evidence="6">The sequence shown here is derived from an EMBL/GenBank/DDBJ whole genome shotgun (WGS) entry which is preliminary data.</text>
</comment>
<keyword evidence="3" id="KW-0862">Zinc</keyword>
<gene>
    <name evidence="6" type="ORF">CspeluHIS016_0503280</name>
</gene>
<accession>A0AAD3YCP8</accession>
<evidence type="ECO:0000256" key="2">
    <source>
        <dbReference type="ARBA" id="ARBA00022771"/>
    </source>
</evidence>
<evidence type="ECO:0000313" key="7">
    <source>
        <dbReference type="Proteomes" id="UP001222932"/>
    </source>
</evidence>
<dbReference type="EMBL" id="BTCM01000005">
    <property type="protein sequence ID" value="GMK58296.1"/>
    <property type="molecule type" value="Genomic_DNA"/>
</dbReference>
<keyword evidence="1" id="KW-0479">Metal-binding</keyword>
<dbReference type="Gene3D" id="2.170.270.10">
    <property type="entry name" value="SET domain"/>
    <property type="match status" value="1"/>
</dbReference>
<evidence type="ECO:0000256" key="3">
    <source>
        <dbReference type="ARBA" id="ARBA00022833"/>
    </source>
</evidence>
<dbReference type="GO" id="GO:0005634">
    <property type="term" value="C:nucleus"/>
    <property type="evidence" value="ECO:0007669"/>
    <property type="project" value="TreeGrafter"/>
</dbReference>
<sequence>MAVEVSSAPYSISNESKSKHDAKSGSDGLGPLASVKAKAGVDPSSDSASDTALVQRAEITAGLADSAYDLVAYLERAHVHLALGYPDLAAGDAYRALLLADEARNEGFEYHDEAAEALTRYDVPQVLEGLEGDSAERGAGAAYRLLARSLLQAGCLSSAAKFLKRGLDASPNDTELAATRQALEAAASKRIGHSVDIFAPGTLPETTLVRREVYPWNTHEPDRFSEESLTELNTTLRRFAPKCAVQVAVLPVLLDGVALEGATCSQLGVFAVEDIAPGEKVLEEYSLLTANNRMKDSVCDACSSELPRDRDGVVMCDECYDTVFCSAHCAEQAERYHPAVCGTGSDEIGKDPAPHEADESLHLLLLARVLALASQGEIHPLDVPEVKYIWGDFTPHPTLPWSFEYNVETPLHILETMDVDIYAHPEYDLWVLNTLYAKFRGTASARKNPLDGKPDVAAVHPYWCLANHDCDPNVSWDWAGTIVLRAREERIAGVPGVKKGQEILNHYCDIRLPVSERREWASGPLGGWCMCARCKREAKEEEWASEDEGAELGSVLEDEAKRRLAKAVPTPAVKVAVVERHEGRHQMTSSAHVVVRQSEDWTRVLVASKQSAASDQWTLAFSIDQAEPAGLTLLRNAHLIELEGRLEPANAERIETISNPRIVRINNRSRGPRSSLGAPTLVVAWHTSSSFVLQDLHISPDTKRLIAEISDFGGPISPANRRFLPALASIDVPDVVLDFSQWECAVVDPFVANALYSTIASLLVRGTHVTLVDFNLVFSCMADATVPMRPARYTALPRRAEDAIKYRVRNTLRAGPECPDARAVEVNVRQLLTHLTVLSADELRSKL</sequence>